<dbReference type="Proteomes" id="UP000784294">
    <property type="component" value="Unassembled WGS sequence"/>
</dbReference>
<feature type="non-terminal residue" evidence="2">
    <location>
        <position position="165"/>
    </location>
</feature>
<dbReference type="EMBL" id="CAAALY010117055">
    <property type="protein sequence ID" value="VEL30937.1"/>
    <property type="molecule type" value="Genomic_DNA"/>
</dbReference>
<feature type="region of interest" description="Disordered" evidence="1">
    <location>
        <begin position="15"/>
        <end position="39"/>
    </location>
</feature>
<proteinExistence type="predicted"/>
<reference evidence="2" key="1">
    <citation type="submission" date="2018-11" db="EMBL/GenBank/DDBJ databases">
        <authorList>
            <consortium name="Pathogen Informatics"/>
        </authorList>
    </citation>
    <scope>NUCLEOTIDE SEQUENCE</scope>
</reference>
<comment type="caution">
    <text evidence="2">The sequence shown here is derived from an EMBL/GenBank/DDBJ whole genome shotgun (WGS) entry which is preliminary data.</text>
</comment>
<sequence>MFDITIPKASTLKANFLNSSPSDRPGPDSSELASPQKVEGTCMIANRLGMKLSPSEQGSLKLINMPSPSETNEPPNLALMPKETIGSCTFQAGTDQDKESSGEKGSVLASRCHSENPLVSWSAKQPLAGIFVDFVPTRPAPIVPVPLADLQHAATGSSQLSLANL</sequence>
<protein>
    <submittedName>
        <fullName evidence="2">Uncharacterized protein</fullName>
    </submittedName>
</protein>
<organism evidence="2 3">
    <name type="scientific">Protopolystoma xenopodis</name>
    <dbReference type="NCBI Taxonomy" id="117903"/>
    <lineage>
        <taxon>Eukaryota</taxon>
        <taxon>Metazoa</taxon>
        <taxon>Spiralia</taxon>
        <taxon>Lophotrochozoa</taxon>
        <taxon>Platyhelminthes</taxon>
        <taxon>Monogenea</taxon>
        <taxon>Polyopisthocotylea</taxon>
        <taxon>Polystomatidea</taxon>
        <taxon>Polystomatidae</taxon>
        <taxon>Protopolystoma</taxon>
    </lineage>
</organism>
<dbReference type="AlphaFoldDB" id="A0A448X8V6"/>
<evidence type="ECO:0000313" key="3">
    <source>
        <dbReference type="Proteomes" id="UP000784294"/>
    </source>
</evidence>
<name>A0A448X8V6_9PLAT</name>
<feature type="compositionally biased region" description="Low complexity" evidence="1">
    <location>
        <begin position="19"/>
        <end position="30"/>
    </location>
</feature>
<accession>A0A448X8V6</accession>
<gene>
    <name evidence="2" type="ORF">PXEA_LOCUS24377</name>
</gene>
<keyword evidence="3" id="KW-1185">Reference proteome</keyword>
<evidence type="ECO:0000313" key="2">
    <source>
        <dbReference type="EMBL" id="VEL30937.1"/>
    </source>
</evidence>
<evidence type="ECO:0000256" key="1">
    <source>
        <dbReference type="SAM" id="MobiDB-lite"/>
    </source>
</evidence>